<dbReference type="RefSeq" id="WP_131911477.1">
    <property type="nucleotide sequence ID" value="NZ_OU594967.1"/>
</dbReference>
<dbReference type="GO" id="GO:0030151">
    <property type="term" value="F:molybdenum ion binding"/>
    <property type="evidence" value="ECO:0007669"/>
    <property type="project" value="InterPro"/>
</dbReference>
<evidence type="ECO:0000313" key="1">
    <source>
        <dbReference type="EMBL" id="TCK58504.1"/>
    </source>
</evidence>
<dbReference type="AlphaFoldDB" id="A0A4R1K360"/>
<dbReference type="InterPro" id="IPR006975">
    <property type="entry name" value="NifQ"/>
</dbReference>
<dbReference type="OrthoDB" id="192277at2"/>
<protein>
    <submittedName>
        <fullName evidence="1">Nitrogen fixation protein NifQ</fullName>
    </submittedName>
</protein>
<gene>
    <name evidence="1" type="ORF">EV690_0631</name>
</gene>
<accession>A0A4R1K360</accession>
<name>A0A4R1K360_9GAMM</name>
<proteinExistence type="predicted"/>
<dbReference type="EMBL" id="SMGD01000011">
    <property type="protein sequence ID" value="TCK58504.1"/>
    <property type="molecule type" value="Genomic_DNA"/>
</dbReference>
<comment type="caution">
    <text evidence="1">The sequence shown here is derived from an EMBL/GenBank/DDBJ whole genome shotgun (WGS) entry which is preliminary data.</text>
</comment>
<evidence type="ECO:0000313" key="2">
    <source>
        <dbReference type="Proteomes" id="UP000295565"/>
    </source>
</evidence>
<dbReference type="GO" id="GO:0009399">
    <property type="term" value="P:nitrogen fixation"/>
    <property type="evidence" value="ECO:0007669"/>
    <property type="project" value="InterPro"/>
</dbReference>
<sequence>MVEVETKLFSWCQLLLKRQRQGFGILGEHLQLSPQMYAQLLGSGEATPLKNPEHDKLKAQLLGLQKQRRADEFSELYEWLARFQVHEPWDMAMIVASASLGFHHLWQDLGLPERPMLTQLMNDCFPELGARNHPAMRWKKFFYRQLCLGQGALVCRSPTCEQCSSYSECFE</sequence>
<reference evidence="1 2" key="1">
    <citation type="submission" date="2019-03" db="EMBL/GenBank/DDBJ databases">
        <title>Genomic Encyclopedia of Type Strains, Phase IV (KMG-IV): sequencing the most valuable type-strain genomes for metagenomic binning, comparative biology and taxonomic classification.</title>
        <authorList>
            <person name="Goeker M."/>
        </authorList>
    </citation>
    <scope>NUCLEOTIDE SEQUENCE [LARGE SCALE GENOMIC DNA]</scope>
    <source>
        <strain evidence="1 2">DSM 18577</strain>
    </source>
</reference>
<keyword evidence="2" id="KW-1185">Reference proteome</keyword>
<dbReference type="Proteomes" id="UP000295565">
    <property type="component" value="Unassembled WGS sequence"/>
</dbReference>
<organism evidence="1 2">
    <name type="scientific">Celerinatantimonas diazotrophica</name>
    <dbReference type="NCBI Taxonomy" id="412034"/>
    <lineage>
        <taxon>Bacteria</taxon>
        <taxon>Pseudomonadati</taxon>
        <taxon>Pseudomonadota</taxon>
        <taxon>Gammaproteobacteria</taxon>
        <taxon>Celerinatantimonadaceae</taxon>
        <taxon>Celerinatantimonas</taxon>
    </lineage>
</organism>
<dbReference type="Pfam" id="PF04891">
    <property type="entry name" value="NifQ"/>
    <property type="match status" value="1"/>
</dbReference>